<accession>A0ABT3GM69</accession>
<organism evidence="1 2">
    <name type="scientific">Luteolibacter arcticus</name>
    <dbReference type="NCBI Taxonomy" id="1581411"/>
    <lineage>
        <taxon>Bacteria</taxon>
        <taxon>Pseudomonadati</taxon>
        <taxon>Verrucomicrobiota</taxon>
        <taxon>Verrucomicrobiia</taxon>
        <taxon>Verrucomicrobiales</taxon>
        <taxon>Verrucomicrobiaceae</taxon>
        <taxon>Luteolibacter</taxon>
    </lineage>
</organism>
<proteinExistence type="predicted"/>
<dbReference type="RefSeq" id="WP_264488673.1">
    <property type="nucleotide sequence ID" value="NZ_JAPDDT010000008.1"/>
</dbReference>
<comment type="caution">
    <text evidence="1">The sequence shown here is derived from an EMBL/GenBank/DDBJ whole genome shotgun (WGS) entry which is preliminary data.</text>
</comment>
<keyword evidence="2" id="KW-1185">Reference proteome</keyword>
<name>A0ABT3GM69_9BACT</name>
<evidence type="ECO:0000313" key="2">
    <source>
        <dbReference type="Proteomes" id="UP001320876"/>
    </source>
</evidence>
<reference evidence="1 2" key="1">
    <citation type="submission" date="2022-10" db="EMBL/GenBank/DDBJ databases">
        <title>Luteolibacter arcticus strain CCTCC AB 2014275, whole genome shotgun sequencing project.</title>
        <authorList>
            <person name="Zhao G."/>
            <person name="Shen L."/>
        </authorList>
    </citation>
    <scope>NUCLEOTIDE SEQUENCE [LARGE SCALE GENOMIC DNA]</scope>
    <source>
        <strain evidence="1 2">CCTCC AB 2014275</strain>
    </source>
</reference>
<sequence length="155" mass="17710">MITNVHANERPSRFLKSRIENFAEALAFFTPMPQRQVAFLLQIDFWDWEMDEILYAVSNFGDREQAWRLSGRTADDLLGSQGILLRAKTRKSYGAAVQVTKVVAPLVDLRNLVDQWNDLVARCEALLDRGEIEKTLIVGGKVLQDLSKYRKTLTP</sequence>
<dbReference type="Proteomes" id="UP001320876">
    <property type="component" value="Unassembled WGS sequence"/>
</dbReference>
<gene>
    <name evidence="1" type="ORF">OKA05_18520</name>
</gene>
<dbReference type="EMBL" id="JAPDDT010000008">
    <property type="protein sequence ID" value="MCW1924566.1"/>
    <property type="molecule type" value="Genomic_DNA"/>
</dbReference>
<protein>
    <submittedName>
        <fullName evidence="1">Uncharacterized protein</fullName>
    </submittedName>
</protein>
<evidence type="ECO:0000313" key="1">
    <source>
        <dbReference type="EMBL" id="MCW1924566.1"/>
    </source>
</evidence>